<name>A0ABU0YWI6_9PROT</name>
<dbReference type="Gene3D" id="3.30.70.120">
    <property type="match status" value="1"/>
</dbReference>
<dbReference type="RefSeq" id="WP_379962075.1">
    <property type="nucleotide sequence ID" value="NZ_JAUYVI010000013.1"/>
</dbReference>
<evidence type="ECO:0000313" key="1">
    <source>
        <dbReference type="EMBL" id="MDQ7251577.1"/>
    </source>
</evidence>
<proteinExistence type="predicted"/>
<evidence type="ECO:0000313" key="2">
    <source>
        <dbReference type="Proteomes" id="UP001230156"/>
    </source>
</evidence>
<gene>
    <name evidence="1" type="ORF">Q8A70_28075</name>
</gene>
<comment type="caution">
    <text evidence="1">The sequence shown here is derived from an EMBL/GenBank/DDBJ whole genome shotgun (WGS) entry which is preliminary data.</text>
</comment>
<keyword evidence="2" id="KW-1185">Reference proteome</keyword>
<accession>A0ABU0YWI6</accession>
<organism evidence="1 2">
    <name type="scientific">Dongia sedimenti</name>
    <dbReference type="NCBI Taxonomy" id="3064282"/>
    <lineage>
        <taxon>Bacteria</taxon>
        <taxon>Pseudomonadati</taxon>
        <taxon>Pseudomonadota</taxon>
        <taxon>Alphaproteobacteria</taxon>
        <taxon>Rhodospirillales</taxon>
        <taxon>Dongiaceae</taxon>
        <taxon>Dongia</taxon>
    </lineage>
</organism>
<dbReference type="Proteomes" id="UP001230156">
    <property type="component" value="Unassembled WGS sequence"/>
</dbReference>
<sequence length="151" mass="16608">MPDLAAFETTSVRMEAMLLLRFLAPSEDVERIMAAVCAVTPLAIGAKYDSNAYQTAGGVERYRPLEGAAAGPETAVRQRPGVVEINFQVPNDPALLERVVETIFQVHSYQEPTISLEHVLASRSKGLDDSKNPHRWWNTTGDWKRGLGAEA</sequence>
<dbReference type="InterPro" id="IPR015867">
    <property type="entry name" value="N-reg_PII/ATP_PRibTrfase_C"/>
</dbReference>
<reference evidence="2" key="1">
    <citation type="submission" date="2023-08" db="EMBL/GenBank/DDBJ databases">
        <title>Rhodospirillaceae gen. nov., a novel taxon isolated from the Yangtze River Yuezi River estuary sludge.</title>
        <authorList>
            <person name="Ruan L."/>
        </authorList>
    </citation>
    <scope>NUCLEOTIDE SEQUENCE [LARGE SCALE GENOMIC DNA]</scope>
    <source>
        <strain evidence="2">R-7</strain>
    </source>
</reference>
<protein>
    <submittedName>
        <fullName evidence="1">Uncharacterized protein</fullName>
    </submittedName>
</protein>
<dbReference type="EMBL" id="JAUYVI010000013">
    <property type="protein sequence ID" value="MDQ7251577.1"/>
    <property type="molecule type" value="Genomic_DNA"/>
</dbReference>